<evidence type="ECO:0000313" key="1">
    <source>
        <dbReference type="EMBL" id="KAF7551526.1"/>
    </source>
</evidence>
<dbReference type="Proteomes" id="UP000722485">
    <property type="component" value="Unassembled WGS sequence"/>
</dbReference>
<reference evidence="1" key="1">
    <citation type="submission" date="2020-03" db="EMBL/GenBank/DDBJ databases">
        <title>Draft Genome Sequence of Cylindrodendrum hubeiense.</title>
        <authorList>
            <person name="Buettner E."/>
            <person name="Kellner H."/>
        </authorList>
    </citation>
    <scope>NUCLEOTIDE SEQUENCE</scope>
    <source>
        <strain evidence="1">IHI 201604</strain>
    </source>
</reference>
<accession>A0A9P5LGN5</accession>
<dbReference type="EMBL" id="JAANBB010000076">
    <property type="protein sequence ID" value="KAF7551526.1"/>
    <property type="molecule type" value="Genomic_DNA"/>
</dbReference>
<dbReference type="AlphaFoldDB" id="A0A9P5LGN5"/>
<keyword evidence="2" id="KW-1185">Reference proteome</keyword>
<organism evidence="1 2">
    <name type="scientific">Cylindrodendrum hubeiense</name>
    <dbReference type="NCBI Taxonomy" id="595255"/>
    <lineage>
        <taxon>Eukaryota</taxon>
        <taxon>Fungi</taxon>
        <taxon>Dikarya</taxon>
        <taxon>Ascomycota</taxon>
        <taxon>Pezizomycotina</taxon>
        <taxon>Sordariomycetes</taxon>
        <taxon>Hypocreomycetidae</taxon>
        <taxon>Hypocreales</taxon>
        <taxon>Nectriaceae</taxon>
        <taxon>Cylindrodendrum</taxon>
    </lineage>
</organism>
<sequence length="131" mass="13580">MPTSTQQCTNLQAPGGTNRVSVPMDASVPIDLAFALNESLAQPAAVKLVKAFNPLLRVSRGICFSHLIAPNFILLWCQSSGDGVQPPANAISSPSSPDFVTVPACKPAHLTSTAGVAAASLGNPSQEEKRL</sequence>
<proteinExistence type="predicted"/>
<evidence type="ECO:0000313" key="2">
    <source>
        <dbReference type="Proteomes" id="UP000722485"/>
    </source>
</evidence>
<comment type="caution">
    <text evidence="1">The sequence shown here is derived from an EMBL/GenBank/DDBJ whole genome shotgun (WGS) entry which is preliminary data.</text>
</comment>
<protein>
    <submittedName>
        <fullName evidence="1">Uncharacterized protein</fullName>
    </submittedName>
</protein>
<name>A0A9P5LGN5_9HYPO</name>
<gene>
    <name evidence="1" type="ORF">G7Z17_g4948</name>
</gene>